<comment type="caution">
    <text evidence="9">The sequence shown here is derived from an EMBL/GenBank/DDBJ whole genome shotgun (WGS) entry which is preliminary data.</text>
</comment>
<dbReference type="Pfam" id="PF19300">
    <property type="entry name" value="BPD_transp_1_N"/>
    <property type="match status" value="1"/>
</dbReference>
<name>A0ABV1VZQ8_9ACTN</name>
<evidence type="ECO:0000256" key="2">
    <source>
        <dbReference type="ARBA" id="ARBA00022448"/>
    </source>
</evidence>
<feature type="transmembrane region" description="Helical" evidence="7">
    <location>
        <begin position="104"/>
        <end position="126"/>
    </location>
</feature>
<dbReference type="PROSITE" id="PS50928">
    <property type="entry name" value="ABC_TM1"/>
    <property type="match status" value="1"/>
</dbReference>
<evidence type="ECO:0000256" key="5">
    <source>
        <dbReference type="ARBA" id="ARBA00022989"/>
    </source>
</evidence>
<keyword evidence="2 7" id="KW-0813">Transport</keyword>
<reference evidence="9 10" key="1">
    <citation type="submission" date="2024-06" db="EMBL/GenBank/DDBJ databases">
        <title>The Natural Products Discovery Center: Release of the First 8490 Sequenced Strains for Exploring Actinobacteria Biosynthetic Diversity.</title>
        <authorList>
            <person name="Kalkreuter E."/>
            <person name="Kautsar S.A."/>
            <person name="Yang D."/>
            <person name="Bader C.D."/>
            <person name="Teijaro C.N."/>
            <person name="Fluegel L."/>
            <person name="Davis C.M."/>
            <person name="Simpson J.R."/>
            <person name="Lauterbach L."/>
            <person name="Steele A.D."/>
            <person name="Gui C."/>
            <person name="Meng S."/>
            <person name="Li G."/>
            <person name="Viehrig K."/>
            <person name="Ye F."/>
            <person name="Su P."/>
            <person name="Kiefer A.F."/>
            <person name="Nichols A."/>
            <person name="Cepeda A.J."/>
            <person name="Yan W."/>
            <person name="Fan B."/>
            <person name="Jiang Y."/>
            <person name="Adhikari A."/>
            <person name="Zheng C.-J."/>
            <person name="Schuster L."/>
            <person name="Cowan T.M."/>
            <person name="Smanski M.J."/>
            <person name="Chevrette M.G."/>
            <person name="De Carvalho L.P.S."/>
            <person name="Shen B."/>
        </authorList>
    </citation>
    <scope>NUCLEOTIDE SEQUENCE [LARGE SCALE GENOMIC DNA]</scope>
    <source>
        <strain evidence="9 10">NPDC000634</strain>
    </source>
</reference>
<protein>
    <submittedName>
        <fullName evidence="9">ABC transporter permease</fullName>
    </submittedName>
</protein>
<dbReference type="InterPro" id="IPR000515">
    <property type="entry name" value="MetI-like"/>
</dbReference>
<dbReference type="Pfam" id="PF00528">
    <property type="entry name" value="BPD_transp_1"/>
    <property type="match status" value="1"/>
</dbReference>
<accession>A0ABV1VZQ8</accession>
<feature type="transmembrane region" description="Helical" evidence="7">
    <location>
        <begin position="12"/>
        <end position="31"/>
    </location>
</feature>
<evidence type="ECO:0000256" key="7">
    <source>
        <dbReference type="RuleBase" id="RU363032"/>
    </source>
</evidence>
<keyword evidence="5 7" id="KW-1133">Transmembrane helix</keyword>
<dbReference type="SUPFAM" id="SSF161098">
    <property type="entry name" value="MetI-like"/>
    <property type="match status" value="1"/>
</dbReference>
<comment type="similarity">
    <text evidence="7">Belongs to the binding-protein-dependent transport system permease family.</text>
</comment>
<feature type="transmembrane region" description="Helical" evidence="7">
    <location>
        <begin position="180"/>
        <end position="200"/>
    </location>
</feature>
<evidence type="ECO:0000256" key="4">
    <source>
        <dbReference type="ARBA" id="ARBA00022692"/>
    </source>
</evidence>
<feature type="transmembrane region" description="Helical" evidence="7">
    <location>
        <begin position="138"/>
        <end position="160"/>
    </location>
</feature>
<feature type="transmembrane region" description="Helical" evidence="7">
    <location>
        <begin position="242"/>
        <end position="264"/>
    </location>
</feature>
<comment type="subcellular location">
    <subcellularLocation>
        <location evidence="1 7">Cell membrane</location>
        <topology evidence="1 7">Multi-pass membrane protein</topology>
    </subcellularLocation>
</comment>
<keyword evidence="10" id="KW-1185">Reference proteome</keyword>
<dbReference type="EMBL" id="JBEPCU010000082">
    <property type="protein sequence ID" value="MER6976968.1"/>
    <property type="molecule type" value="Genomic_DNA"/>
</dbReference>
<dbReference type="Gene3D" id="1.10.3720.10">
    <property type="entry name" value="MetI-like"/>
    <property type="match status" value="1"/>
</dbReference>
<dbReference type="PANTHER" id="PTHR43163">
    <property type="entry name" value="DIPEPTIDE TRANSPORT SYSTEM PERMEASE PROTEIN DPPB-RELATED"/>
    <property type="match status" value="1"/>
</dbReference>
<proteinExistence type="inferred from homology"/>
<gene>
    <name evidence="9" type="ORF">ABT317_08015</name>
</gene>
<organism evidence="9 10">
    <name type="scientific">Streptomyces carpinensis</name>
    <dbReference type="NCBI Taxonomy" id="66369"/>
    <lineage>
        <taxon>Bacteria</taxon>
        <taxon>Bacillati</taxon>
        <taxon>Actinomycetota</taxon>
        <taxon>Actinomycetes</taxon>
        <taxon>Kitasatosporales</taxon>
        <taxon>Streptomycetaceae</taxon>
        <taxon>Streptomyces</taxon>
    </lineage>
</organism>
<dbReference type="CDD" id="cd06261">
    <property type="entry name" value="TM_PBP2"/>
    <property type="match status" value="1"/>
</dbReference>
<evidence type="ECO:0000256" key="6">
    <source>
        <dbReference type="ARBA" id="ARBA00023136"/>
    </source>
</evidence>
<feature type="domain" description="ABC transmembrane type-1" evidence="8">
    <location>
        <begin position="98"/>
        <end position="303"/>
    </location>
</feature>
<evidence type="ECO:0000256" key="1">
    <source>
        <dbReference type="ARBA" id="ARBA00004651"/>
    </source>
</evidence>
<feature type="transmembrane region" description="Helical" evidence="7">
    <location>
        <begin position="284"/>
        <end position="310"/>
    </location>
</feature>
<dbReference type="Proteomes" id="UP001458415">
    <property type="component" value="Unassembled WGS sequence"/>
</dbReference>
<evidence type="ECO:0000256" key="3">
    <source>
        <dbReference type="ARBA" id="ARBA00022475"/>
    </source>
</evidence>
<evidence type="ECO:0000313" key="9">
    <source>
        <dbReference type="EMBL" id="MER6976968.1"/>
    </source>
</evidence>
<keyword evidence="4 7" id="KW-0812">Transmembrane</keyword>
<dbReference type="InterPro" id="IPR045621">
    <property type="entry name" value="BPD_transp_1_N"/>
</dbReference>
<keyword evidence="3" id="KW-1003">Cell membrane</keyword>
<keyword evidence="6 7" id="KW-0472">Membrane</keyword>
<evidence type="ECO:0000259" key="8">
    <source>
        <dbReference type="PROSITE" id="PS50928"/>
    </source>
</evidence>
<dbReference type="RefSeq" id="WP_086728651.1">
    <property type="nucleotide sequence ID" value="NZ_MUBM01000250.1"/>
</dbReference>
<evidence type="ECO:0000313" key="10">
    <source>
        <dbReference type="Proteomes" id="UP001458415"/>
    </source>
</evidence>
<sequence length="317" mass="34005">MTWYVLKRGGAALIVMFVVSLLTFIVTRVLFPDPAQSILGGQGETVTPEQVAHLRGQLGLDRPLSVQYFHWLGDLLQGNLGRSFRTPIDVSTAIYQRLPVTIELMVLALTVAIILGMLLGIAGALFRGRIIDGVSSTVSVLALSLPNFFVAILLIYVFALKLQVLPSAGWVPLTQDIGQNLKFMLLPAVTLSLAYIGTFARYARALMIGVLSEDYVLRAHASGLSPRSVIVRHAMKNTSIPMVTVVGLNAAGLVGGAVVTESIFSLPGLGTLFTDSILGKDFPMLQGLILVITIGVVVLNLLVDLAYGLLDPRIKVS</sequence>
<dbReference type="PANTHER" id="PTHR43163:SF6">
    <property type="entry name" value="DIPEPTIDE TRANSPORT SYSTEM PERMEASE PROTEIN DPPB-RELATED"/>
    <property type="match status" value="1"/>
</dbReference>
<dbReference type="InterPro" id="IPR035906">
    <property type="entry name" value="MetI-like_sf"/>
</dbReference>